<dbReference type="GO" id="GO:0006355">
    <property type="term" value="P:regulation of DNA-templated transcription"/>
    <property type="evidence" value="ECO:0007669"/>
    <property type="project" value="InterPro"/>
</dbReference>
<dbReference type="SMART" id="SM00421">
    <property type="entry name" value="HTH_LUXR"/>
    <property type="match status" value="1"/>
</dbReference>
<protein>
    <submittedName>
        <fullName evidence="6">Helix-turn-helix transcriptional regulator</fullName>
    </submittedName>
</protein>
<accession>A0A6P1MFW3</accession>
<dbReference type="PRINTS" id="PR00038">
    <property type="entry name" value="HTHLUXR"/>
</dbReference>
<dbReference type="Pfam" id="PF00196">
    <property type="entry name" value="GerE"/>
    <property type="match status" value="1"/>
</dbReference>
<feature type="transmembrane region" description="Helical" evidence="4">
    <location>
        <begin position="168"/>
        <end position="189"/>
    </location>
</feature>
<dbReference type="PROSITE" id="PS50043">
    <property type="entry name" value="HTH_LUXR_2"/>
    <property type="match status" value="1"/>
</dbReference>
<feature type="transmembrane region" description="Helical" evidence="4">
    <location>
        <begin position="209"/>
        <end position="226"/>
    </location>
</feature>
<evidence type="ECO:0000256" key="3">
    <source>
        <dbReference type="ARBA" id="ARBA00023163"/>
    </source>
</evidence>
<evidence type="ECO:0000259" key="5">
    <source>
        <dbReference type="PROSITE" id="PS50043"/>
    </source>
</evidence>
<organism evidence="6 7">
    <name type="scientific">Aminipila terrae</name>
    <dbReference type="NCBI Taxonomy" id="2697030"/>
    <lineage>
        <taxon>Bacteria</taxon>
        <taxon>Bacillati</taxon>
        <taxon>Bacillota</taxon>
        <taxon>Clostridia</taxon>
        <taxon>Peptostreptococcales</taxon>
        <taxon>Anaerovoracaceae</taxon>
        <taxon>Aminipila</taxon>
    </lineage>
</organism>
<keyword evidence="1" id="KW-0805">Transcription regulation</keyword>
<dbReference type="PANTHER" id="PTHR44688:SF16">
    <property type="entry name" value="DNA-BINDING TRANSCRIPTIONAL ACTIVATOR DEVR_DOSR"/>
    <property type="match status" value="1"/>
</dbReference>
<keyword evidence="2" id="KW-0238">DNA-binding</keyword>
<evidence type="ECO:0000313" key="7">
    <source>
        <dbReference type="Proteomes" id="UP000463883"/>
    </source>
</evidence>
<evidence type="ECO:0000313" key="6">
    <source>
        <dbReference type="EMBL" id="QHI73590.1"/>
    </source>
</evidence>
<keyword evidence="4" id="KW-1133">Transmembrane helix</keyword>
<gene>
    <name evidence="6" type="ORF">Ami3637_15485</name>
</gene>
<keyword evidence="7" id="KW-1185">Reference proteome</keyword>
<feature type="transmembrane region" description="Helical" evidence="4">
    <location>
        <begin position="6"/>
        <end position="27"/>
    </location>
</feature>
<feature type="transmembrane region" description="Helical" evidence="4">
    <location>
        <begin position="128"/>
        <end position="147"/>
    </location>
</feature>
<dbReference type="AlphaFoldDB" id="A0A6P1MFW3"/>
<dbReference type="CDD" id="cd06170">
    <property type="entry name" value="LuxR_C_like"/>
    <property type="match status" value="1"/>
</dbReference>
<proteinExistence type="predicted"/>
<reference evidence="6 7" key="1">
    <citation type="submission" date="2020-01" db="EMBL/GenBank/DDBJ databases">
        <title>Genomic analysis of Aminipila sp. CBA3637.</title>
        <authorList>
            <person name="Kim Y.B."/>
            <person name="Roh S.W."/>
        </authorList>
    </citation>
    <scope>NUCLEOTIDE SEQUENCE [LARGE SCALE GENOMIC DNA]</scope>
    <source>
        <strain evidence="6 7">CBA3637</strain>
    </source>
</reference>
<feature type="transmembrane region" description="Helical" evidence="4">
    <location>
        <begin position="99"/>
        <end position="116"/>
    </location>
</feature>
<keyword evidence="4" id="KW-0812">Transmembrane</keyword>
<dbReference type="RefSeq" id="WP_162363355.1">
    <property type="nucleotide sequence ID" value="NZ_CP047591.1"/>
</dbReference>
<dbReference type="KEGG" id="amic:Ami3637_15485"/>
<dbReference type="Gene3D" id="1.10.10.10">
    <property type="entry name" value="Winged helix-like DNA-binding domain superfamily/Winged helix DNA-binding domain"/>
    <property type="match status" value="1"/>
</dbReference>
<dbReference type="EMBL" id="CP047591">
    <property type="protein sequence ID" value="QHI73590.1"/>
    <property type="molecule type" value="Genomic_DNA"/>
</dbReference>
<dbReference type="SUPFAM" id="SSF46894">
    <property type="entry name" value="C-terminal effector domain of the bipartite response regulators"/>
    <property type="match status" value="1"/>
</dbReference>
<sequence length="321" mass="37582">MDIIIFLYNIALLLLYGTSMIYSFITYRIKKYPFCFYLTILFLFYIFDNTVIYMTEFLNDFSKGYNTSFMSVPAFKTVIVIVTSICITKINAQILQKTVSVLDGIVLFSLALWDLFVPLLPDSALMVWLYYLPYQLFTLYISTNGLLTIKKQKKISKDLPFIKHYRKILLCTLLFSFLIVIEDSIVIFNFDIYTNLLVKINNRSVTEDILSIIYCLFVICLLSKELQADNSTYIPAPMDKPADHDYFYQFVKMHNLTSREQDILKYLLEDKSNQEISDILFISIGTVKTHVHNIYHKMEVTKRNQLIKVYNDWLCTLAADS</sequence>
<name>A0A6P1MFW3_9FIRM</name>
<dbReference type="PANTHER" id="PTHR44688">
    <property type="entry name" value="DNA-BINDING TRANSCRIPTIONAL ACTIVATOR DEVR_DOSR"/>
    <property type="match status" value="1"/>
</dbReference>
<keyword evidence="4" id="KW-0472">Membrane</keyword>
<evidence type="ECO:0000256" key="1">
    <source>
        <dbReference type="ARBA" id="ARBA00023015"/>
    </source>
</evidence>
<feature type="transmembrane region" description="Helical" evidence="4">
    <location>
        <begin position="67"/>
        <end position="87"/>
    </location>
</feature>
<dbReference type="InterPro" id="IPR036388">
    <property type="entry name" value="WH-like_DNA-bd_sf"/>
</dbReference>
<dbReference type="InterPro" id="IPR000792">
    <property type="entry name" value="Tscrpt_reg_LuxR_C"/>
</dbReference>
<dbReference type="InterPro" id="IPR016032">
    <property type="entry name" value="Sig_transdc_resp-reg_C-effctor"/>
</dbReference>
<dbReference type="PROSITE" id="PS00622">
    <property type="entry name" value="HTH_LUXR_1"/>
    <property type="match status" value="1"/>
</dbReference>
<dbReference type="Proteomes" id="UP000463883">
    <property type="component" value="Chromosome"/>
</dbReference>
<feature type="domain" description="HTH luxR-type" evidence="5">
    <location>
        <begin position="249"/>
        <end position="314"/>
    </location>
</feature>
<evidence type="ECO:0000256" key="2">
    <source>
        <dbReference type="ARBA" id="ARBA00023125"/>
    </source>
</evidence>
<evidence type="ECO:0000256" key="4">
    <source>
        <dbReference type="SAM" id="Phobius"/>
    </source>
</evidence>
<feature type="transmembrane region" description="Helical" evidence="4">
    <location>
        <begin position="34"/>
        <end position="55"/>
    </location>
</feature>
<keyword evidence="3" id="KW-0804">Transcription</keyword>
<dbReference type="GO" id="GO:0003677">
    <property type="term" value="F:DNA binding"/>
    <property type="evidence" value="ECO:0007669"/>
    <property type="project" value="UniProtKB-KW"/>
</dbReference>